<protein>
    <submittedName>
        <fullName evidence="2">Uncharacterized protein</fullName>
    </submittedName>
</protein>
<gene>
    <name evidence="2" type="ORF">K505DRAFT_365228</name>
</gene>
<evidence type="ECO:0000313" key="3">
    <source>
        <dbReference type="Proteomes" id="UP000799757"/>
    </source>
</evidence>
<evidence type="ECO:0000256" key="1">
    <source>
        <dbReference type="SAM" id="MobiDB-lite"/>
    </source>
</evidence>
<feature type="compositionally biased region" description="Basic and acidic residues" evidence="1">
    <location>
        <begin position="29"/>
        <end position="43"/>
    </location>
</feature>
<name>A0A6A6X0Z1_9PLEO</name>
<keyword evidence="3" id="KW-1185">Reference proteome</keyword>
<organism evidence="2 3">
    <name type="scientific">Melanomma pulvis-pyrius CBS 109.77</name>
    <dbReference type="NCBI Taxonomy" id="1314802"/>
    <lineage>
        <taxon>Eukaryota</taxon>
        <taxon>Fungi</taxon>
        <taxon>Dikarya</taxon>
        <taxon>Ascomycota</taxon>
        <taxon>Pezizomycotina</taxon>
        <taxon>Dothideomycetes</taxon>
        <taxon>Pleosporomycetidae</taxon>
        <taxon>Pleosporales</taxon>
        <taxon>Melanommataceae</taxon>
        <taxon>Melanomma</taxon>
    </lineage>
</organism>
<sequence>MATTEFEDQPVQDLDTQTQTEDMDMSDTEEGRKSSVRTRHDAPDQTSNIGKQDTVRMSIIANGTRKKGTFVVGESRCHASGAYWEYRLVDADGTLYKNGAWIREKDLRLEKKYGERS</sequence>
<accession>A0A6A6X0Z1</accession>
<dbReference type="OrthoDB" id="3913514at2759"/>
<feature type="region of interest" description="Disordered" evidence="1">
    <location>
        <begin position="1"/>
        <end position="53"/>
    </location>
</feature>
<proteinExistence type="predicted"/>
<dbReference type="EMBL" id="MU002108">
    <property type="protein sequence ID" value="KAF2789868.1"/>
    <property type="molecule type" value="Genomic_DNA"/>
</dbReference>
<dbReference type="Proteomes" id="UP000799757">
    <property type="component" value="Unassembled WGS sequence"/>
</dbReference>
<reference evidence="2" key="1">
    <citation type="journal article" date="2020" name="Stud. Mycol.">
        <title>101 Dothideomycetes genomes: a test case for predicting lifestyles and emergence of pathogens.</title>
        <authorList>
            <person name="Haridas S."/>
            <person name="Albert R."/>
            <person name="Binder M."/>
            <person name="Bloem J."/>
            <person name="Labutti K."/>
            <person name="Salamov A."/>
            <person name="Andreopoulos B."/>
            <person name="Baker S."/>
            <person name="Barry K."/>
            <person name="Bills G."/>
            <person name="Bluhm B."/>
            <person name="Cannon C."/>
            <person name="Castanera R."/>
            <person name="Culley D."/>
            <person name="Daum C."/>
            <person name="Ezra D."/>
            <person name="Gonzalez J."/>
            <person name="Henrissat B."/>
            <person name="Kuo A."/>
            <person name="Liang C."/>
            <person name="Lipzen A."/>
            <person name="Lutzoni F."/>
            <person name="Magnuson J."/>
            <person name="Mondo S."/>
            <person name="Nolan M."/>
            <person name="Ohm R."/>
            <person name="Pangilinan J."/>
            <person name="Park H.-J."/>
            <person name="Ramirez L."/>
            <person name="Alfaro M."/>
            <person name="Sun H."/>
            <person name="Tritt A."/>
            <person name="Yoshinaga Y."/>
            <person name="Zwiers L.-H."/>
            <person name="Turgeon B."/>
            <person name="Goodwin S."/>
            <person name="Spatafora J."/>
            <person name="Crous P."/>
            <person name="Grigoriev I."/>
        </authorList>
    </citation>
    <scope>NUCLEOTIDE SEQUENCE</scope>
    <source>
        <strain evidence="2">CBS 109.77</strain>
    </source>
</reference>
<evidence type="ECO:0000313" key="2">
    <source>
        <dbReference type="EMBL" id="KAF2789868.1"/>
    </source>
</evidence>
<dbReference type="AlphaFoldDB" id="A0A6A6X0Z1"/>
<feature type="compositionally biased region" description="Acidic residues" evidence="1">
    <location>
        <begin position="1"/>
        <end position="10"/>
    </location>
</feature>